<dbReference type="PANTHER" id="PTHR30246:SF1">
    <property type="entry name" value="2-DEHYDRO-3-DEOXY-6-PHOSPHOGALACTONATE ALDOLASE-RELATED"/>
    <property type="match status" value="1"/>
</dbReference>
<keyword evidence="5" id="KW-0119">Carbohydrate metabolism</keyword>
<dbReference type="Gene3D" id="3.20.20.70">
    <property type="entry name" value="Aldolase class I"/>
    <property type="match status" value="1"/>
</dbReference>
<evidence type="ECO:0000256" key="1">
    <source>
        <dbReference type="ARBA" id="ARBA00004761"/>
    </source>
</evidence>
<dbReference type="NCBIfam" id="TIGR01182">
    <property type="entry name" value="eda"/>
    <property type="match status" value="1"/>
</dbReference>
<gene>
    <name evidence="6" type="ORF">CLV88_102272</name>
</gene>
<keyword evidence="7" id="KW-1185">Reference proteome</keyword>
<comment type="pathway">
    <text evidence="1">Carbohydrate acid metabolism.</text>
</comment>
<dbReference type="OrthoDB" id="7204076at2"/>
<proteinExistence type="inferred from homology"/>
<evidence type="ECO:0000256" key="3">
    <source>
        <dbReference type="ARBA" id="ARBA00011233"/>
    </source>
</evidence>
<organism evidence="6 7">
    <name type="scientific">Shimia abyssi</name>
    <dbReference type="NCBI Taxonomy" id="1662395"/>
    <lineage>
        <taxon>Bacteria</taxon>
        <taxon>Pseudomonadati</taxon>
        <taxon>Pseudomonadota</taxon>
        <taxon>Alphaproteobacteria</taxon>
        <taxon>Rhodobacterales</taxon>
        <taxon>Roseobacteraceae</taxon>
    </lineage>
</organism>
<evidence type="ECO:0000256" key="5">
    <source>
        <dbReference type="ARBA" id="ARBA00023277"/>
    </source>
</evidence>
<keyword evidence="4" id="KW-0456">Lyase</keyword>
<dbReference type="RefSeq" id="WP_106607345.1">
    <property type="nucleotide sequence ID" value="NZ_PYGJ01000002.1"/>
</dbReference>
<evidence type="ECO:0000313" key="7">
    <source>
        <dbReference type="Proteomes" id="UP000240418"/>
    </source>
</evidence>
<dbReference type="Pfam" id="PF01081">
    <property type="entry name" value="Aldolase"/>
    <property type="match status" value="1"/>
</dbReference>
<dbReference type="AlphaFoldDB" id="A0A2P8FHD8"/>
<protein>
    <submittedName>
        <fullName evidence="6">2-dehydro-3-deoxyphosphogluconate aldolase/(4S)-4-hydroxy-2-oxoglutarate aldolase</fullName>
    </submittedName>
</protein>
<dbReference type="EMBL" id="PYGJ01000002">
    <property type="protein sequence ID" value="PSL21152.1"/>
    <property type="molecule type" value="Genomic_DNA"/>
</dbReference>
<sequence length="210" mass="21562">MVNFIEKLRAARVVPVIRHSNPDIAMAACELLVGAGIKALEVTTTVPRADTLIADLRQRFPDICTGAGTVFTAAQAHDVLAAGAEFVVSPCWSETAAPVILDAGIPYLPGAMTPGEVHHHAENGASVVKVFPADAAGGPGFLKALKSVFPDLALMPTGGVSPENATAYLNAGAVCVGMGGKLLPARALEANDLPLAREQINTAIAAVSIH</sequence>
<dbReference type="PANTHER" id="PTHR30246">
    <property type="entry name" value="2-KETO-3-DEOXY-6-PHOSPHOGLUCONATE ALDOLASE"/>
    <property type="match status" value="1"/>
</dbReference>
<dbReference type="Proteomes" id="UP000240418">
    <property type="component" value="Unassembled WGS sequence"/>
</dbReference>
<dbReference type="CDD" id="cd00452">
    <property type="entry name" value="KDPG_aldolase"/>
    <property type="match status" value="1"/>
</dbReference>
<accession>A0A2P8FHD8</accession>
<comment type="similarity">
    <text evidence="2">Belongs to the KHG/KDPG aldolase family.</text>
</comment>
<evidence type="ECO:0000256" key="2">
    <source>
        <dbReference type="ARBA" id="ARBA00006906"/>
    </source>
</evidence>
<dbReference type="GO" id="GO:0016829">
    <property type="term" value="F:lyase activity"/>
    <property type="evidence" value="ECO:0007669"/>
    <property type="project" value="UniProtKB-KW"/>
</dbReference>
<dbReference type="InterPro" id="IPR013785">
    <property type="entry name" value="Aldolase_TIM"/>
</dbReference>
<dbReference type="InterPro" id="IPR000887">
    <property type="entry name" value="Aldlse_KDPG_KHG"/>
</dbReference>
<reference evidence="6 7" key="1">
    <citation type="submission" date="2018-03" db="EMBL/GenBank/DDBJ databases">
        <title>Genomic Encyclopedia of Archaeal and Bacterial Type Strains, Phase II (KMG-II): from individual species to whole genera.</title>
        <authorList>
            <person name="Goeker M."/>
        </authorList>
    </citation>
    <scope>NUCLEOTIDE SEQUENCE [LARGE SCALE GENOMIC DNA]</scope>
    <source>
        <strain evidence="6 7">DSM 100673</strain>
    </source>
</reference>
<comment type="caution">
    <text evidence="6">The sequence shown here is derived from an EMBL/GenBank/DDBJ whole genome shotgun (WGS) entry which is preliminary data.</text>
</comment>
<evidence type="ECO:0000256" key="4">
    <source>
        <dbReference type="ARBA" id="ARBA00023239"/>
    </source>
</evidence>
<dbReference type="SUPFAM" id="SSF51569">
    <property type="entry name" value="Aldolase"/>
    <property type="match status" value="1"/>
</dbReference>
<comment type="subunit">
    <text evidence="3">Homotrimer.</text>
</comment>
<name>A0A2P8FHD8_9RHOB</name>
<evidence type="ECO:0000313" key="6">
    <source>
        <dbReference type="EMBL" id="PSL21152.1"/>
    </source>
</evidence>